<reference evidence="2 3" key="1">
    <citation type="submission" date="2014-06" db="EMBL/GenBank/DDBJ databases">
        <title>Evolutionary Origins and Diversification of the Mycorrhizal Mutualists.</title>
        <authorList>
            <consortium name="DOE Joint Genome Institute"/>
            <consortium name="Mycorrhizal Genomics Consortium"/>
            <person name="Kohler A."/>
            <person name="Kuo A."/>
            <person name="Nagy L.G."/>
            <person name="Floudas D."/>
            <person name="Copeland A."/>
            <person name="Barry K.W."/>
            <person name="Cichocki N."/>
            <person name="Veneault-Fourrey C."/>
            <person name="LaButti K."/>
            <person name="Lindquist E.A."/>
            <person name="Lipzen A."/>
            <person name="Lundell T."/>
            <person name="Morin E."/>
            <person name="Murat C."/>
            <person name="Riley R."/>
            <person name="Ohm R."/>
            <person name="Sun H."/>
            <person name="Tunlid A."/>
            <person name="Henrissat B."/>
            <person name="Grigoriev I.V."/>
            <person name="Hibbett D.S."/>
            <person name="Martin F."/>
        </authorList>
    </citation>
    <scope>NUCLEOTIDE SEQUENCE [LARGE SCALE GENOMIC DNA]</scope>
    <source>
        <strain evidence="2 3">SS14</strain>
    </source>
</reference>
<accession>A0A0C9VF20</accession>
<dbReference type="Proteomes" id="UP000054279">
    <property type="component" value="Unassembled WGS sequence"/>
</dbReference>
<evidence type="ECO:0000313" key="2">
    <source>
        <dbReference type="EMBL" id="KIJ39967.1"/>
    </source>
</evidence>
<organism evidence="2 3">
    <name type="scientific">Sphaerobolus stellatus (strain SS14)</name>
    <dbReference type="NCBI Taxonomy" id="990650"/>
    <lineage>
        <taxon>Eukaryota</taxon>
        <taxon>Fungi</taxon>
        <taxon>Dikarya</taxon>
        <taxon>Basidiomycota</taxon>
        <taxon>Agaricomycotina</taxon>
        <taxon>Agaricomycetes</taxon>
        <taxon>Phallomycetidae</taxon>
        <taxon>Geastrales</taxon>
        <taxon>Sphaerobolaceae</taxon>
        <taxon>Sphaerobolus</taxon>
    </lineage>
</organism>
<gene>
    <name evidence="2" type="ORF">M422DRAFT_49466</name>
</gene>
<protein>
    <submittedName>
        <fullName evidence="2">Uncharacterized protein</fullName>
    </submittedName>
</protein>
<evidence type="ECO:0000256" key="1">
    <source>
        <dbReference type="SAM" id="MobiDB-lite"/>
    </source>
</evidence>
<sequence length="349" mass="38625">MAKNKKAKFATGHLRRTTEDRDKDKDVLPAVVASKKTSTYDNAIKKLEQKKLPPAPDGTAIRVGVKTRSQKWQERKTVKFNDFRDPGGFQFGLPLPAGVPTESSEHVLEEDKAESSTSENEEDDEIEGDFKYAEEELEEIDEDNEGYNITSTTHRSDREESVSFSESPSLDGDSTPMKTATLASEAVMDHSVSGSGIRGHVEADPDDIMSVDNLEHFQTPPDSSTMAQVAFEIRQMDTDAAGTLILADVLITLMNGTSVSCRLSEAVICLGEMHTPLKNDRIHFYCDWDDHWLPLGRLTGADGVECLQKLGRADHYEFKNKTSTGTPLGVLYIADAEEDVCIEISFKNT</sequence>
<dbReference type="HOGENOM" id="CLU_794943_0_0_1"/>
<feature type="region of interest" description="Disordered" evidence="1">
    <location>
        <begin position="1"/>
        <end position="25"/>
    </location>
</feature>
<name>A0A0C9VF20_SPHS4</name>
<feature type="compositionally biased region" description="Basic and acidic residues" evidence="1">
    <location>
        <begin position="16"/>
        <end position="25"/>
    </location>
</feature>
<feature type="region of interest" description="Disordered" evidence="1">
    <location>
        <begin position="87"/>
        <end position="127"/>
    </location>
</feature>
<keyword evidence="3" id="KW-1185">Reference proteome</keyword>
<feature type="region of interest" description="Disordered" evidence="1">
    <location>
        <begin position="139"/>
        <end position="175"/>
    </location>
</feature>
<feature type="compositionally biased region" description="Basic and acidic residues" evidence="1">
    <location>
        <begin position="103"/>
        <end position="114"/>
    </location>
</feature>
<evidence type="ECO:0000313" key="3">
    <source>
        <dbReference type="Proteomes" id="UP000054279"/>
    </source>
</evidence>
<proteinExistence type="predicted"/>
<dbReference type="AlphaFoldDB" id="A0A0C9VF20"/>
<dbReference type="EMBL" id="KN837148">
    <property type="protein sequence ID" value="KIJ39967.1"/>
    <property type="molecule type" value="Genomic_DNA"/>
</dbReference>